<dbReference type="RefSeq" id="XP_031553335.1">
    <property type="nucleotide sequence ID" value="XM_031697475.1"/>
</dbReference>
<dbReference type="InterPro" id="IPR004868">
    <property type="entry name" value="DNA-dir_DNA_pol_B_mt/vir"/>
</dbReference>
<keyword evidence="5" id="KW-0235">DNA replication</keyword>
<dbReference type="InterPro" id="IPR043502">
    <property type="entry name" value="DNA/RNA_pol_sf"/>
</dbReference>
<comment type="similarity">
    <text evidence="1">Belongs to the DNA polymerase type-B family.</text>
</comment>
<evidence type="ECO:0000256" key="8">
    <source>
        <dbReference type="ARBA" id="ARBA00049244"/>
    </source>
</evidence>
<keyword evidence="7" id="KW-0238">DNA-binding</keyword>
<evidence type="ECO:0000259" key="9">
    <source>
        <dbReference type="Pfam" id="PF03175"/>
    </source>
</evidence>
<dbReference type="KEGG" id="aten:116290446"/>
<evidence type="ECO:0000256" key="6">
    <source>
        <dbReference type="ARBA" id="ARBA00022932"/>
    </source>
</evidence>
<protein>
    <recommendedName>
        <fullName evidence="2">DNA-directed DNA polymerase</fullName>
        <ecNumber evidence="2">2.7.7.7</ecNumber>
    </recommendedName>
</protein>
<evidence type="ECO:0000256" key="1">
    <source>
        <dbReference type="ARBA" id="ARBA00005755"/>
    </source>
</evidence>
<dbReference type="InterPro" id="IPR012337">
    <property type="entry name" value="RNaseH-like_sf"/>
</dbReference>
<dbReference type="AlphaFoldDB" id="A0A6P8HL45"/>
<organism evidence="10 11">
    <name type="scientific">Actinia tenebrosa</name>
    <name type="common">Australian red waratah sea anemone</name>
    <dbReference type="NCBI Taxonomy" id="6105"/>
    <lineage>
        <taxon>Eukaryota</taxon>
        <taxon>Metazoa</taxon>
        <taxon>Cnidaria</taxon>
        <taxon>Anthozoa</taxon>
        <taxon>Hexacorallia</taxon>
        <taxon>Actiniaria</taxon>
        <taxon>Actiniidae</taxon>
        <taxon>Actinia</taxon>
    </lineage>
</organism>
<evidence type="ECO:0000313" key="10">
    <source>
        <dbReference type="Proteomes" id="UP000515163"/>
    </source>
</evidence>
<dbReference type="GO" id="GO:0003677">
    <property type="term" value="F:DNA binding"/>
    <property type="evidence" value="ECO:0007669"/>
    <property type="project" value="UniProtKB-KW"/>
</dbReference>
<dbReference type="GO" id="GO:0006260">
    <property type="term" value="P:DNA replication"/>
    <property type="evidence" value="ECO:0007669"/>
    <property type="project" value="UniProtKB-KW"/>
</dbReference>
<evidence type="ECO:0000256" key="5">
    <source>
        <dbReference type="ARBA" id="ARBA00022705"/>
    </source>
</evidence>
<dbReference type="SUPFAM" id="SSF53098">
    <property type="entry name" value="Ribonuclease H-like"/>
    <property type="match status" value="1"/>
</dbReference>
<reference evidence="11" key="1">
    <citation type="submission" date="2025-08" db="UniProtKB">
        <authorList>
            <consortium name="RefSeq"/>
        </authorList>
    </citation>
    <scope>IDENTIFICATION</scope>
    <source>
        <tissue evidence="11">Tentacle</tissue>
    </source>
</reference>
<dbReference type="GO" id="GO:0003887">
    <property type="term" value="F:DNA-directed DNA polymerase activity"/>
    <property type="evidence" value="ECO:0007669"/>
    <property type="project" value="UniProtKB-KW"/>
</dbReference>
<dbReference type="OrthoDB" id="5977689at2759"/>
<dbReference type="Pfam" id="PF03175">
    <property type="entry name" value="DNA_pol_B_2"/>
    <property type="match status" value="1"/>
</dbReference>
<name>A0A6P8HL45_ACTTE</name>
<sequence length="700" mass="82225">MKTKCMSSYDCGCVVRSDGKANPPVIYRGKNASNEFLVALREEEEKIRKELRRPNSKEFTSENQNAFKKAKSCYICQHTLLQFGRQAKKAWDEEGKYLGEAHYKCGRYAKKGEKPGKPSTHCIHCHKEFVEDFYVDKVKDHCYITGKYRGATHWKCSMNFKVDPEMEIPVFFHNLRGYDSHLLLQGTDGSDVKCIPNNKERYMSVTVGKLKFLDSQQFMADSLANLVRYNADFPISSQYGAERKGVYPYEYMDSWERFEEPLPPKDRFYSTLNESGIKDEEYQHALNVWKKYSCSNMGDYHDIYLRSDVVLLADVFQSFRKMSMEYYGLDPANFYTAPGLSWSALLKKTNAQLDLLTEYDMYRFMEDGIRGGVCGPSRRYARANNPLVEHDPEKPTTYIYYLDANNLYGWAMSQYLPVRDFEWDPVKPIDFYMQVGKDEEKGYVLEVDLEYPEDLHDAHNEFPLAPEAIEIPFEQLSPLQKQMCPGYKPYRKLTMNLMDKEKYVVHYRNLQFYVCQGLRVKKIHRVLKFTQEPWMQPYIDFNTQKRTAAKNDFEKNLFKLMNNSVFGKTMENIRKRVSIKIASTREEAEAYVSQPGFVRYVEMLNFYVIHMKKANLFLNKPVYTGFAVLDLSKLLMYEFYYDKLKPKYGDNCHLLYTDTDSLILEVQTEDVYKDCLPDIDEYDTSGYPKEHFLYSAKNKK</sequence>
<dbReference type="PANTHER" id="PTHR31511">
    <property type="entry name" value="PROTEIN CBG23764"/>
    <property type="match status" value="1"/>
</dbReference>
<dbReference type="Proteomes" id="UP000515163">
    <property type="component" value="Unplaced"/>
</dbReference>
<dbReference type="InParanoid" id="A0A6P8HL45"/>
<keyword evidence="6" id="KW-0239">DNA-directed DNA polymerase</keyword>
<dbReference type="PROSITE" id="PS00116">
    <property type="entry name" value="DNA_POLYMERASE_B"/>
    <property type="match status" value="1"/>
</dbReference>
<evidence type="ECO:0000256" key="2">
    <source>
        <dbReference type="ARBA" id="ARBA00012417"/>
    </source>
</evidence>
<keyword evidence="3" id="KW-0808">Transferase</keyword>
<evidence type="ECO:0000256" key="7">
    <source>
        <dbReference type="ARBA" id="ARBA00023125"/>
    </source>
</evidence>
<proteinExistence type="inferred from homology"/>
<gene>
    <name evidence="11" type="primary">LOC116290446</name>
</gene>
<evidence type="ECO:0000256" key="4">
    <source>
        <dbReference type="ARBA" id="ARBA00022695"/>
    </source>
</evidence>
<evidence type="ECO:0000256" key="3">
    <source>
        <dbReference type="ARBA" id="ARBA00022679"/>
    </source>
</evidence>
<feature type="domain" description="DNA-directed DNA polymerase family B mitochondria/virus" evidence="9">
    <location>
        <begin position="170"/>
        <end position="639"/>
    </location>
</feature>
<feature type="non-terminal residue" evidence="11">
    <location>
        <position position="700"/>
    </location>
</feature>
<dbReference type="PANTHER" id="PTHR31511:SF12">
    <property type="entry name" value="RHO TERMINATION FACTOR N-TERMINAL DOMAIN-CONTAINING PROTEIN"/>
    <property type="match status" value="1"/>
</dbReference>
<comment type="catalytic activity">
    <reaction evidence="8">
        <text>DNA(n) + a 2'-deoxyribonucleoside 5'-triphosphate = DNA(n+1) + diphosphate</text>
        <dbReference type="Rhea" id="RHEA:22508"/>
        <dbReference type="Rhea" id="RHEA-COMP:17339"/>
        <dbReference type="Rhea" id="RHEA-COMP:17340"/>
        <dbReference type="ChEBI" id="CHEBI:33019"/>
        <dbReference type="ChEBI" id="CHEBI:61560"/>
        <dbReference type="ChEBI" id="CHEBI:173112"/>
        <dbReference type="EC" id="2.7.7.7"/>
    </reaction>
</comment>
<accession>A0A6P8HL45</accession>
<dbReference type="GeneID" id="116290446"/>
<dbReference type="InterPro" id="IPR017964">
    <property type="entry name" value="DNA-dir_DNA_pol_B_CS"/>
</dbReference>
<dbReference type="EC" id="2.7.7.7" evidence="2"/>
<dbReference type="GO" id="GO:0000166">
    <property type="term" value="F:nucleotide binding"/>
    <property type="evidence" value="ECO:0007669"/>
    <property type="project" value="InterPro"/>
</dbReference>
<keyword evidence="4" id="KW-0548">Nucleotidyltransferase</keyword>
<dbReference type="SUPFAM" id="SSF56672">
    <property type="entry name" value="DNA/RNA polymerases"/>
    <property type="match status" value="1"/>
</dbReference>
<evidence type="ECO:0000313" key="11">
    <source>
        <dbReference type="RefSeq" id="XP_031553335.1"/>
    </source>
</evidence>
<keyword evidence="10" id="KW-1185">Reference proteome</keyword>